<keyword evidence="5 16" id="KW-0732">Signal</keyword>
<proteinExistence type="inferred from homology"/>
<evidence type="ECO:0000256" key="2">
    <source>
        <dbReference type="ARBA" id="ARBA00008685"/>
    </source>
</evidence>
<dbReference type="SMART" id="SM00079">
    <property type="entry name" value="PBPe"/>
    <property type="match status" value="1"/>
</dbReference>
<evidence type="ECO:0000256" key="8">
    <source>
        <dbReference type="ARBA" id="ARBA00023136"/>
    </source>
</evidence>
<evidence type="ECO:0000256" key="13">
    <source>
        <dbReference type="PIRNR" id="PIRNR037090"/>
    </source>
</evidence>
<evidence type="ECO:0000259" key="17">
    <source>
        <dbReference type="SMART" id="SM00079"/>
    </source>
</evidence>
<dbReference type="GO" id="GO:0016020">
    <property type="term" value="C:membrane"/>
    <property type="evidence" value="ECO:0007669"/>
    <property type="project" value="UniProtKB-SubCell"/>
</dbReference>
<evidence type="ECO:0000256" key="11">
    <source>
        <dbReference type="ARBA" id="ARBA00023286"/>
    </source>
</evidence>
<evidence type="ECO:0000256" key="4">
    <source>
        <dbReference type="ARBA" id="ARBA00022692"/>
    </source>
</evidence>
<evidence type="ECO:0000256" key="12">
    <source>
        <dbReference type="ARBA" id="ARBA00023303"/>
    </source>
</evidence>
<feature type="signal peptide" evidence="16">
    <location>
        <begin position="1"/>
        <end position="26"/>
    </location>
</feature>
<feature type="domain" description="Ionotropic glutamate receptor C-terminal" evidence="17">
    <location>
        <begin position="461"/>
        <end position="804"/>
    </location>
</feature>
<evidence type="ECO:0000256" key="16">
    <source>
        <dbReference type="SAM" id="SignalP"/>
    </source>
</evidence>
<feature type="compositionally biased region" description="Polar residues" evidence="14">
    <location>
        <begin position="930"/>
        <end position="940"/>
    </location>
</feature>
<sequence>MIRIKGFVSLAYFIFYLVLKVGAAAADGTNGTAEPAHFSVRVGAVLDSNSSMGAAEDLCISMAHSDFYALHPDYRTRIDLLRKYAGDELDVASAVLELIKNEEVHSILGPQTWTEDKFIVELGAKACVPFISFTHRGHCPSYTQSPYFIRIAPDDSSQANALASLCQGFEWHTAIFLYEDTDRGSQFLSKLNKAFQEADIWLEHVVSFSTSAEDRQIMKELKKLRAMETRVFVVHMNVVLGSRLFRLAKRVRMMSEGYAWLITDRLGNFMNSIDSAVIDSMEGVLGLRPHVPKSKNLDNFRTRWEKNMLMMKPETTGRELNVYCLWAYDTVWALAMAVEKIGPVNPGFLESKNSKKGNDSFNVRVSQFGRELLREFQNIIFEGLTGNFHLVHGQLNPSSLEIFNVHETGDRTIGYWTPHGGITPKLPLTGKLSYSTSVKELKSIIWPGDSVKQPQGFAIRRLNVGVPKKDGFTEFVYIPKDPQTNQNKFTGFSIDVFRSVLEKLNFRIDIEFIPFTNESGLSNGTYNDLLHHIGKDFDIVVGDTTILADRAKYVDFTLPYSESGIVVVVKDEKKKDMWIFVKPFRWDLWLTIISTCTFIGIVLRILEHRANKDSDSVKPHKEQPGLLFWFPIAALAFPEKNMVVNRWSRFVLVVWLFMAYIIMQSYTANLSAMFTVDQLDFRFSNDYNIGCQKGSFVKDFLIDRLHVSESKIKEYSSIDEYQDAMTKGSKNGGIDAIFDEIPYMKLFLDRYDSDYKIVGPTYRTDGFGFAFPLESPLVVNFSRAILAVTEDGNMTALELKNFGPKYSSYNQSDSINKRSQGLTAFNFGGLFIIIASALMFALFCSETSVGRRLTDMVTQYSHRCFFFLSFRGSESRVKSLDDPDVSGDSSTEDEQDSNDSDQLNLDDSSRPDMDNESDERNVNTLVGDGQENQTDQQSNFMREVQLSEQKNIDVSASQISS</sequence>
<dbReference type="Gene3D" id="3.40.190.10">
    <property type="entry name" value="Periplasmic binding protein-like II"/>
    <property type="match status" value="1"/>
</dbReference>
<keyword evidence="4 15" id="KW-0812">Transmembrane</keyword>
<keyword evidence="12 13" id="KW-0407">Ion channel</keyword>
<evidence type="ECO:0000256" key="1">
    <source>
        <dbReference type="ARBA" id="ARBA00004141"/>
    </source>
</evidence>
<comment type="subcellular location">
    <subcellularLocation>
        <location evidence="1">Membrane</location>
        <topology evidence="1">Multi-pass membrane protein</topology>
    </subcellularLocation>
</comment>
<dbReference type="CDD" id="cd13686">
    <property type="entry name" value="GluR_Plant"/>
    <property type="match status" value="1"/>
</dbReference>
<keyword evidence="7 13" id="KW-0406">Ion transport</keyword>
<dbReference type="InterPro" id="IPR028082">
    <property type="entry name" value="Peripla_BP_I"/>
</dbReference>
<evidence type="ECO:0000256" key="10">
    <source>
        <dbReference type="ARBA" id="ARBA00023180"/>
    </source>
</evidence>
<dbReference type="PANTHER" id="PTHR34836:SF7">
    <property type="entry name" value="RECEPTOR LIGAND BINDING REGION DOMAIN-CONTAINING PROTEIN"/>
    <property type="match status" value="1"/>
</dbReference>
<accession>A0ABD3AVS4</accession>
<protein>
    <recommendedName>
        <fullName evidence="13">Glutamate receptor</fullName>
    </recommendedName>
</protein>
<feature type="chain" id="PRO_5044772563" description="Glutamate receptor" evidence="16">
    <location>
        <begin position="27"/>
        <end position="961"/>
    </location>
</feature>
<dbReference type="InterPro" id="IPR044440">
    <property type="entry name" value="GABAb_receptor_plant_PBP1"/>
</dbReference>
<evidence type="ECO:0000313" key="19">
    <source>
        <dbReference type="Proteomes" id="UP001630127"/>
    </source>
</evidence>
<dbReference type="FunFam" id="3.40.50.2300:FF:000081">
    <property type="entry name" value="Glutamate receptor"/>
    <property type="match status" value="1"/>
</dbReference>
<dbReference type="Pfam" id="PF10613">
    <property type="entry name" value="Lig_chan-Glu_bd"/>
    <property type="match status" value="1"/>
</dbReference>
<dbReference type="PIRSF" id="PIRSF037090">
    <property type="entry name" value="Iontro_Glu-like_rcpt_pln"/>
    <property type="match status" value="1"/>
</dbReference>
<feature type="compositionally biased region" description="Acidic residues" evidence="14">
    <location>
        <begin position="882"/>
        <end position="899"/>
    </location>
</feature>
<comment type="function">
    <text evidence="13">Glutamate-gated receptor that probably acts as non-selective cation channel.</text>
</comment>
<dbReference type="InterPro" id="IPR001320">
    <property type="entry name" value="Iontro_rcpt_C"/>
</dbReference>
<feature type="region of interest" description="Disordered" evidence="14">
    <location>
        <begin position="877"/>
        <end position="940"/>
    </location>
</feature>
<dbReference type="SUPFAM" id="SSF53850">
    <property type="entry name" value="Periplasmic binding protein-like II"/>
    <property type="match status" value="1"/>
</dbReference>
<dbReference type="SUPFAM" id="SSF53822">
    <property type="entry name" value="Periplasmic binding protein-like I"/>
    <property type="match status" value="1"/>
</dbReference>
<dbReference type="InterPro" id="IPR015683">
    <property type="entry name" value="Ionotropic_Glu_rcpt"/>
</dbReference>
<keyword evidence="6 15" id="KW-1133">Transmembrane helix</keyword>
<dbReference type="Pfam" id="PF00060">
    <property type="entry name" value="Lig_chan"/>
    <property type="match status" value="1"/>
</dbReference>
<keyword evidence="9 13" id="KW-0675">Receptor</keyword>
<dbReference type="PANTHER" id="PTHR34836">
    <property type="entry name" value="OS06G0188250 PROTEIN"/>
    <property type="match status" value="1"/>
</dbReference>
<dbReference type="CDD" id="cd19990">
    <property type="entry name" value="PBP1_GABAb_receptor_plant"/>
    <property type="match status" value="1"/>
</dbReference>
<dbReference type="GO" id="GO:0034220">
    <property type="term" value="P:monoatomic ion transmembrane transport"/>
    <property type="evidence" value="ECO:0007669"/>
    <property type="project" value="UniProtKB-KW"/>
</dbReference>
<evidence type="ECO:0000256" key="7">
    <source>
        <dbReference type="ARBA" id="ARBA00023065"/>
    </source>
</evidence>
<evidence type="ECO:0000256" key="9">
    <source>
        <dbReference type="ARBA" id="ARBA00023170"/>
    </source>
</evidence>
<keyword evidence="3 13" id="KW-0813">Transport</keyword>
<dbReference type="InterPro" id="IPR001828">
    <property type="entry name" value="ANF_lig-bd_rcpt"/>
</dbReference>
<name>A0ABD3AVS4_9GENT</name>
<comment type="similarity">
    <text evidence="2 13">Belongs to the glutamate-gated ion channel (TC 1.A.10.1) family.</text>
</comment>
<evidence type="ECO:0000256" key="14">
    <source>
        <dbReference type="SAM" id="MobiDB-lite"/>
    </source>
</evidence>
<reference evidence="18 19" key="1">
    <citation type="submission" date="2024-11" db="EMBL/GenBank/DDBJ databases">
        <title>A near-complete genome assembly of Cinchona calisaya.</title>
        <authorList>
            <person name="Lian D.C."/>
            <person name="Zhao X.W."/>
            <person name="Wei L."/>
        </authorList>
    </citation>
    <scope>NUCLEOTIDE SEQUENCE [LARGE SCALE GENOMIC DNA]</scope>
    <source>
        <tissue evidence="18">Nenye</tissue>
    </source>
</reference>
<dbReference type="Gene3D" id="3.40.50.2300">
    <property type="match status" value="2"/>
</dbReference>
<evidence type="ECO:0000313" key="18">
    <source>
        <dbReference type="EMBL" id="KAL3535322.1"/>
    </source>
</evidence>
<feature type="transmembrane region" description="Helical" evidence="15">
    <location>
        <begin position="586"/>
        <end position="606"/>
    </location>
</feature>
<dbReference type="EMBL" id="JBJUIK010000002">
    <property type="protein sequence ID" value="KAL3535322.1"/>
    <property type="molecule type" value="Genomic_DNA"/>
</dbReference>
<organism evidence="18 19">
    <name type="scientific">Cinchona calisaya</name>
    <dbReference type="NCBI Taxonomy" id="153742"/>
    <lineage>
        <taxon>Eukaryota</taxon>
        <taxon>Viridiplantae</taxon>
        <taxon>Streptophyta</taxon>
        <taxon>Embryophyta</taxon>
        <taxon>Tracheophyta</taxon>
        <taxon>Spermatophyta</taxon>
        <taxon>Magnoliopsida</taxon>
        <taxon>eudicotyledons</taxon>
        <taxon>Gunneridae</taxon>
        <taxon>Pentapetalae</taxon>
        <taxon>asterids</taxon>
        <taxon>lamiids</taxon>
        <taxon>Gentianales</taxon>
        <taxon>Rubiaceae</taxon>
        <taxon>Cinchonoideae</taxon>
        <taxon>Cinchoneae</taxon>
        <taxon>Cinchona</taxon>
    </lineage>
</organism>
<keyword evidence="10" id="KW-0325">Glycoprotein</keyword>
<comment type="caution">
    <text evidence="18">The sequence shown here is derived from an EMBL/GenBank/DDBJ whole genome shotgun (WGS) entry which is preliminary data.</text>
</comment>
<keyword evidence="19" id="KW-1185">Reference proteome</keyword>
<dbReference type="Pfam" id="PF01094">
    <property type="entry name" value="ANF_receptor"/>
    <property type="match status" value="1"/>
</dbReference>
<dbReference type="Proteomes" id="UP001630127">
    <property type="component" value="Unassembled WGS sequence"/>
</dbReference>
<evidence type="ECO:0000256" key="6">
    <source>
        <dbReference type="ARBA" id="ARBA00022989"/>
    </source>
</evidence>
<dbReference type="AlphaFoldDB" id="A0ABD3AVS4"/>
<dbReference type="InterPro" id="IPR019594">
    <property type="entry name" value="Glu/Gly-bd"/>
</dbReference>
<feature type="transmembrane region" description="Helical" evidence="15">
    <location>
        <begin position="650"/>
        <end position="674"/>
    </location>
</feature>
<evidence type="ECO:0000256" key="15">
    <source>
        <dbReference type="SAM" id="Phobius"/>
    </source>
</evidence>
<evidence type="ECO:0000256" key="5">
    <source>
        <dbReference type="ARBA" id="ARBA00022729"/>
    </source>
</evidence>
<gene>
    <name evidence="18" type="ORF">ACH5RR_003783</name>
</gene>
<keyword evidence="8 13" id="KW-0472">Membrane</keyword>
<feature type="transmembrane region" description="Helical" evidence="15">
    <location>
        <begin position="824"/>
        <end position="843"/>
    </location>
</feature>
<dbReference type="Gene3D" id="1.10.287.70">
    <property type="match status" value="1"/>
</dbReference>
<evidence type="ECO:0000256" key="3">
    <source>
        <dbReference type="ARBA" id="ARBA00022448"/>
    </source>
</evidence>
<dbReference type="InterPro" id="IPR017103">
    <property type="entry name" value="Iontropic_Glu_rcpt_pln"/>
</dbReference>
<keyword evidence="11 13" id="KW-1071">Ligand-gated ion channel</keyword>
<dbReference type="FunFam" id="3.40.190.10:FF:000217">
    <property type="entry name" value="Glutamate receptor"/>
    <property type="match status" value="1"/>
</dbReference>
<feature type="compositionally biased region" description="Basic and acidic residues" evidence="14">
    <location>
        <begin position="907"/>
        <end position="921"/>
    </location>
</feature>